<dbReference type="GO" id="GO:0031177">
    <property type="term" value="F:phosphopantetheine binding"/>
    <property type="evidence" value="ECO:0007669"/>
    <property type="project" value="TreeGrafter"/>
</dbReference>
<name>A0A0L0ELX8_9GAMM</name>
<gene>
    <name evidence="2" type="ORF">AC626_23485</name>
</gene>
<dbReference type="PATRIC" id="fig|43658.6.peg.317"/>
<dbReference type="Gene3D" id="1.10.1200.10">
    <property type="entry name" value="ACP-like"/>
    <property type="match status" value="1"/>
</dbReference>
<dbReference type="Pfam" id="PF13193">
    <property type="entry name" value="AMP-binding_C"/>
    <property type="match status" value="1"/>
</dbReference>
<comment type="caution">
    <text evidence="2">The sequence shown here is derived from an EMBL/GenBank/DDBJ whole genome shotgun (WGS) entry which is preliminary data.</text>
</comment>
<accession>A0A0L0ELX8</accession>
<dbReference type="InterPro" id="IPR025110">
    <property type="entry name" value="AMP-bd_C"/>
</dbReference>
<dbReference type="SUPFAM" id="SSF56801">
    <property type="entry name" value="Acetyl-CoA synthetase-like"/>
    <property type="match status" value="1"/>
</dbReference>
<dbReference type="Proteomes" id="UP000036850">
    <property type="component" value="Unassembled WGS sequence"/>
</dbReference>
<dbReference type="Gene3D" id="3.30.300.30">
    <property type="match status" value="1"/>
</dbReference>
<dbReference type="InterPro" id="IPR036736">
    <property type="entry name" value="ACP-like_sf"/>
</dbReference>
<protein>
    <recommendedName>
        <fullName evidence="1">Carrier domain-containing protein</fullName>
    </recommendedName>
</protein>
<sequence length="148" mass="16401">MGEIEHQLSLLAHIDSALVMVIPDEAGTKRLVAYIRRHFSISDEAWTDRDLIGQCQQQLALQLPDYMVPQTYICIEQWPLTANGKIDKRALPQPDRLAQQAVYVAPANSTEQALVTIWGALLGLETDSLSVTANFFALGGHSLLATDW</sequence>
<organism evidence="2 3">
    <name type="scientific">Pseudoalteromonas rubra</name>
    <dbReference type="NCBI Taxonomy" id="43658"/>
    <lineage>
        <taxon>Bacteria</taxon>
        <taxon>Pseudomonadati</taxon>
        <taxon>Pseudomonadota</taxon>
        <taxon>Gammaproteobacteria</taxon>
        <taxon>Alteromonadales</taxon>
        <taxon>Pseudoalteromonadaceae</taxon>
        <taxon>Pseudoalteromonas</taxon>
    </lineage>
</organism>
<dbReference type="GO" id="GO:0005737">
    <property type="term" value="C:cytoplasm"/>
    <property type="evidence" value="ECO:0007669"/>
    <property type="project" value="TreeGrafter"/>
</dbReference>
<dbReference type="PANTHER" id="PTHR45527">
    <property type="entry name" value="NONRIBOSOMAL PEPTIDE SYNTHETASE"/>
    <property type="match status" value="1"/>
</dbReference>
<evidence type="ECO:0000313" key="3">
    <source>
        <dbReference type="Proteomes" id="UP000036850"/>
    </source>
</evidence>
<dbReference type="Pfam" id="PF00550">
    <property type="entry name" value="PP-binding"/>
    <property type="match status" value="1"/>
</dbReference>
<dbReference type="GO" id="GO:0043041">
    <property type="term" value="P:amino acid activation for nonribosomal peptide biosynthetic process"/>
    <property type="evidence" value="ECO:0007669"/>
    <property type="project" value="TreeGrafter"/>
</dbReference>
<evidence type="ECO:0000313" key="2">
    <source>
        <dbReference type="EMBL" id="KNC65376.1"/>
    </source>
</evidence>
<dbReference type="PROSITE" id="PS50075">
    <property type="entry name" value="CARRIER"/>
    <property type="match status" value="1"/>
</dbReference>
<reference evidence="3" key="1">
    <citation type="submission" date="2015-07" db="EMBL/GenBank/DDBJ databases">
        <title>Draft genome sequence of a Pseudoalteromonas rubra strain, OCN096, isolated from Kaneohe Bay, Oahu, Hawaii.</title>
        <authorList>
            <person name="Beurmann S."/>
            <person name="Ushijima B."/>
            <person name="Belcaid M."/>
            <person name="Callahan S.M."/>
            <person name="Aeby G.S."/>
        </authorList>
    </citation>
    <scope>NUCLEOTIDE SEQUENCE [LARGE SCALE GENOMIC DNA]</scope>
    <source>
        <strain evidence="3">OCN096</strain>
    </source>
</reference>
<proteinExistence type="predicted"/>
<dbReference type="PANTHER" id="PTHR45527:SF1">
    <property type="entry name" value="FATTY ACID SYNTHASE"/>
    <property type="match status" value="1"/>
</dbReference>
<evidence type="ECO:0000259" key="1">
    <source>
        <dbReference type="PROSITE" id="PS50075"/>
    </source>
</evidence>
<dbReference type="OrthoDB" id="9757559at2"/>
<dbReference type="EMBL" id="LFZX01000303">
    <property type="protein sequence ID" value="KNC65376.1"/>
    <property type="molecule type" value="Genomic_DNA"/>
</dbReference>
<dbReference type="InterPro" id="IPR009081">
    <property type="entry name" value="PP-bd_ACP"/>
</dbReference>
<dbReference type="GO" id="GO:0044550">
    <property type="term" value="P:secondary metabolite biosynthetic process"/>
    <property type="evidence" value="ECO:0007669"/>
    <property type="project" value="TreeGrafter"/>
</dbReference>
<dbReference type="InterPro" id="IPR045851">
    <property type="entry name" value="AMP-bd_C_sf"/>
</dbReference>
<dbReference type="AlphaFoldDB" id="A0A0L0ELX8"/>
<feature type="domain" description="Carrier" evidence="1">
    <location>
        <begin position="105"/>
        <end position="148"/>
    </location>
</feature>